<dbReference type="Proteomes" id="UP000543556">
    <property type="component" value="Unassembled WGS sequence"/>
</dbReference>
<dbReference type="InterPro" id="IPR029044">
    <property type="entry name" value="Nucleotide-diphossugar_trans"/>
</dbReference>
<organism evidence="2 3">
    <name type="scientific">Arthrobacter wenxiniae</name>
    <dbReference type="NCBI Taxonomy" id="2713570"/>
    <lineage>
        <taxon>Bacteria</taxon>
        <taxon>Bacillati</taxon>
        <taxon>Actinomycetota</taxon>
        <taxon>Actinomycetes</taxon>
        <taxon>Micrococcales</taxon>
        <taxon>Micrococcaceae</taxon>
        <taxon>Arthrobacter</taxon>
    </lineage>
</organism>
<dbReference type="Gene3D" id="3.90.550.10">
    <property type="entry name" value="Spore Coat Polysaccharide Biosynthesis Protein SpsA, Chain A"/>
    <property type="match status" value="1"/>
</dbReference>
<comment type="caution">
    <text evidence="2">The sequence shown here is derived from an EMBL/GenBank/DDBJ whole genome shotgun (WGS) entry which is preliminary data.</text>
</comment>
<keyword evidence="3" id="KW-1185">Reference proteome</keyword>
<dbReference type="GO" id="GO:0016779">
    <property type="term" value="F:nucleotidyltransferase activity"/>
    <property type="evidence" value="ECO:0007669"/>
    <property type="project" value="UniProtKB-KW"/>
</dbReference>
<protein>
    <submittedName>
        <fullName evidence="2">Mannose-1-phosphate guanylyltransferase</fullName>
    </submittedName>
</protein>
<dbReference type="SUPFAM" id="SSF53448">
    <property type="entry name" value="Nucleotide-diphospho-sugar transferases"/>
    <property type="match status" value="1"/>
</dbReference>
<evidence type="ECO:0000313" key="2">
    <source>
        <dbReference type="EMBL" id="NVM93648.1"/>
    </source>
</evidence>
<name>A0A7Y7IDT8_9MICC</name>
<dbReference type="EMBL" id="JAAMFM010000002">
    <property type="protein sequence ID" value="NVM93648.1"/>
    <property type="molecule type" value="Genomic_DNA"/>
</dbReference>
<proteinExistence type="predicted"/>
<evidence type="ECO:0000313" key="3">
    <source>
        <dbReference type="Proteomes" id="UP000543556"/>
    </source>
</evidence>
<feature type="domain" description="Nucleotidyl transferase" evidence="1">
    <location>
        <begin position="22"/>
        <end position="47"/>
    </location>
</feature>
<reference evidence="2 3" key="1">
    <citation type="submission" date="2020-02" db="EMBL/GenBank/DDBJ databases">
        <title>Genome sequence of strain AETb3-4.</title>
        <authorList>
            <person name="Gao J."/>
            <person name="Zhang X."/>
        </authorList>
    </citation>
    <scope>NUCLEOTIDE SEQUENCE [LARGE SCALE GENOMIC DNA]</scope>
    <source>
        <strain evidence="2 3">AETb3-4</strain>
    </source>
</reference>
<dbReference type="RefSeq" id="WP_246295238.1">
    <property type="nucleotide sequence ID" value="NZ_JAAMFM010000002.1"/>
</dbReference>
<evidence type="ECO:0000259" key="1">
    <source>
        <dbReference type="Pfam" id="PF00483"/>
    </source>
</evidence>
<dbReference type="AlphaFoldDB" id="A0A7Y7IDT8"/>
<gene>
    <name evidence="2" type="ORF">G6034_01755</name>
</gene>
<keyword evidence="2" id="KW-0808">Transferase</keyword>
<keyword evidence="2" id="KW-0548">Nucleotidyltransferase</keyword>
<accession>A0A7Y7IDT8</accession>
<sequence>MNTQKPDAPVQPGTSPLEKFFAVIPAGGVGTRLWPLSRAAAPKFLHDLTGSGST</sequence>
<dbReference type="Pfam" id="PF00483">
    <property type="entry name" value="NTP_transferase"/>
    <property type="match status" value="1"/>
</dbReference>
<dbReference type="InterPro" id="IPR005835">
    <property type="entry name" value="NTP_transferase_dom"/>
</dbReference>
<feature type="non-terminal residue" evidence="2">
    <location>
        <position position="54"/>
    </location>
</feature>